<dbReference type="GO" id="GO:0009505">
    <property type="term" value="C:plant-type cell wall"/>
    <property type="evidence" value="ECO:0000318"/>
    <property type="project" value="GO_Central"/>
</dbReference>
<dbReference type="ExpressionAtlas" id="A0A0R4J5A2">
    <property type="expression patterns" value="baseline and differential"/>
</dbReference>
<reference evidence="21" key="2">
    <citation type="submission" date="2018-02" db="UniProtKB">
        <authorList>
            <consortium name="EnsemblPlants"/>
        </authorList>
    </citation>
    <scope>IDENTIFICATION</scope>
    <source>
        <strain evidence="21">Williams 82</strain>
    </source>
</reference>
<keyword evidence="18" id="KW-0964">Secreted</keyword>
<dbReference type="PRINTS" id="PR00461">
    <property type="entry name" value="PLPEROXIDASE"/>
</dbReference>
<feature type="binding site" evidence="15">
    <location>
        <position position="247"/>
    </location>
    <ligand>
        <name>Ca(2+)</name>
        <dbReference type="ChEBI" id="CHEBI:29108"/>
        <label>2</label>
    </ligand>
</feature>
<evidence type="ECO:0000256" key="18">
    <source>
        <dbReference type="RuleBase" id="RU362060"/>
    </source>
</evidence>
<dbReference type="AlphaFoldDB" id="A0A0R4J5A2"/>
<reference evidence="20" key="3">
    <citation type="submission" date="2018-07" db="EMBL/GenBank/DDBJ databases">
        <title>WGS assembly of Glycine max.</title>
        <authorList>
            <person name="Schmutz J."/>
            <person name="Cannon S."/>
            <person name="Schlueter J."/>
            <person name="Ma J."/>
            <person name="Mitros T."/>
            <person name="Nelson W."/>
            <person name="Hyten D."/>
            <person name="Song Q."/>
            <person name="Thelen J."/>
            <person name="Cheng J."/>
            <person name="Xu D."/>
            <person name="Hellsten U."/>
            <person name="May G."/>
            <person name="Yu Y."/>
            <person name="Sakurai T."/>
            <person name="Umezawa T."/>
            <person name="Bhattacharyya M."/>
            <person name="Sandhu D."/>
            <person name="Valliyodan B."/>
            <person name="Lindquist E."/>
            <person name="Peto M."/>
            <person name="Grant D."/>
            <person name="Shu S."/>
            <person name="Goodstein D."/>
            <person name="Barry K."/>
            <person name="Futrell-Griggs M."/>
            <person name="Abernathy B."/>
            <person name="Du J."/>
            <person name="Tian Z."/>
            <person name="Zhu L."/>
            <person name="Gill N."/>
            <person name="Joshi T."/>
            <person name="Libault M."/>
            <person name="Sethuraman A."/>
            <person name="Zhang X."/>
            <person name="Shinozaki K."/>
            <person name="Nguyen H."/>
            <person name="Wing R."/>
            <person name="Cregan P."/>
            <person name="Specht J."/>
            <person name="Grimwood J."/>
            <person name="Rokhsar D."/>
            <person name="Stacey G."/>
            <person name="Shoemaker R."/>
            <person name="Jackson S."/>
        </authorList>
    </citation>
    <scope>NUCLEOTIDE SEQUENCE</scope>
    <source>
        <tissue evidence="20">Callus</tissue>
    </source>
</reference>
<evidence type="ECO:0000256" key="17">
    <source>
        <dbReference type="PIRSR" id="PIRSR600823-5"/>
    </source>
</evidence>
<name>A0A0R4J5A2_SOYBN</name>
<feature type="binding site" evidence="15">
    <location>
        <position position="70"/>
    </location>
    <ligand>
        <name>Ca(2+)</name>
        <dbReference type="ChEBI" id="CHEBI:29108"/>
        <label>1</label>
    </ligand>
</feature>
<dbReference type="SMR" id="A0A0R4J5A2"/>
<dbReference type="PaxDb" id="3847-GLYMA15G13500.1"/>
<feature type="site" description="Transition state stabilizer" evidence="16">
    <location>
        <position position="65"/>
    </location>
</feature>
<dbReference type="GO" id="GO:0006979">
    <property type="term" value="P:response to oxidative stress"/>
    <property type="evidence" value="ECO:0007669"/>
    <property type="project" value="UniProtKB-UniRule"/>
</dbReference>
<evidence type="ECO:0000256" key="13">
    <source>
        <dbReference type="PIRSR" id="PIRSR600823-1"/>
    </source>
</evidence>
<evidence type="ECO:0000256" key="14">
    <source>
        <dbReference type="PIRSR" id="PIRSR600823-2"/>
    </source>
</evidence>
<reference evidence="20 21" key="1">
    <citation type="journal article" date="2010" name="Nature">
        <title>Genome sequence of the palaeopolyploid soybean.</title>
        <authorList>
            <person name="Schmutz J."/>
            <person name="Cannon S.B."/>
            <person name="Schlueter J."/>
            <person name="Ma J."/>
            <person name="Mitros T."/>
            <person name="Nelson W."/>
            <person name="Hyten D.L."/>
            <person name="Song Q."/>
            <person name="Thelen J.J."/>
            <person name="Cheng J."/>
            <person name="Xu D."/>
            <person name="Hellsten U."/>
            <person name="May G.D."/>
            <person name="Yu Y."/>
            <person name="Sakurai T."/>
            <person name="Umezawa T."/>
            <person name="Bhattacharyya M.K."/>
            <person name="Sandhu D."/>
            <person name="Valliyodan B."/>
            <person name="Lindquist E."/>
            <person name="Peto M."/>
            <person name="Grant D."/>
            <person name="Shu S."/>
            <person name="Goodstein D."/>
            <person name="Barry K."/>
            <person name="Futrell-Griggs M."/>
            <person name="Abernathy B."/>
            <person name="Du J."/>
            <person name="Tian Z."/>
            <person name="Zhu L."/>
            <person name="Gill N."/>
            <person name="Joshi T."/>
            <person name="Libault M."/>
            <person name="Sethuraman A."/>
            <person name="Zhang X.-C."/>
            <person name="Shinozaki K."/>
            <person name="Nguyen H.T."/>
            <person name="Wing R.A."/>
            <person name="Cregan P."/>
            <person name="Specht J."/>
            <person name="Grimwood J."/>
            <person name="Rokhsar D."/>
            <person name="Stacey G."/>
            <person name="Shoemaker R.C."/>
            <person name="Jackson S.A."/>
        </authorList>
    </citation>
    <scope>NUCLEOTIDE SEQUENCE [LARGE SCALE GENOMIC DNA]</scope>
    <source>
        <strain evidence="21">cv. Williams 82</strain>
        <tissue evidence="20">Callus</tissue>
    </source>
</reference>
<keyword evidence="10 15" id="KW-0408">Iron</keyword>
<keyword evidence="11 17" id="KW-1015">Disulfide bond</keyword>
<dbReference type="GeneID" id="547499"/>
<evidence type="ECO:0000256" key="9">
    <source>
        <dbReference type="ARBA" id="ARBA00023002"/>
    </source>
</evidence>
<dbReference type="Gramene" id="KRH11762">
    <property type="protein sequence ID" value="KRH11762"/>
    <property type="gene ID" value="GLYMA_15G128700"/>
</dbReference>
<feature type="binding site" description="axial binding residue" evidence="15">
    <location>
        <position position="196"/>
    </location>
    <ligand>
        <name>heme b</name>
        <dbReference type="ChEBI" id="CHEBI:60344"/>
    </ligand>
    <ligandPart>
        <name>Fe</name>
        <dbReference type="ChEBI" id="CHEBI:18248"/>
    </ligandPart>
</feature>
<feature type="binding site" evidence="15">
    <location>
        <position position="255"/>
    </location>
    <ligand>
        <name>Ca(2+)</name>
        <dbReference type="ChEBI" id="CHEBI:29108"/>
        <label>2</label>
    </ligand>
</feature>
<evidence type="ECO:0000256" key="8">
    <source>
        <dbReference type="ARBA" id="ARBA00022837"/>
    </source>
</evidence>
<keyword evidence="6 18" id="KW-0349">Heme</keyword>
<dbReference type="InterPro" id="IPR019793">
    <property type="entry name" value="Peroxidases_heam-ligand_BS"/>
</dbReference>
<dbReference type="SUPFAM" id="SSF48113">
    <property type="entry name" value="Heme-dependent peroxidases"/>
    <property type="match status" value="1"/>
</dbReference>
<dbReference type="Gene3D" id="1.10.420.10">
    <property type="entry name" value="Peroxidase, domain 2"/>
    <property type="match status" value="1"/>
</dbReference>
<dbReference type="GO" id="GO:0140825">
    <property type="term" value="F:lactoperoxidase activity"/>
    <property type="evidence" value="ECO:0007669"/>
    <property type="project" value="UniProtKB-EC"/>
</dbReference>
<dbReference type="EMBL" id="CM000848">
    <property type="protein sequence ID" value="KRH11762.1"/>
    <property type="molecule type" value="Genomic_DNA"/>
</dbReference>
<dbReference type="FunFam" id="1.10.420.10:FF:000001">
    <property type="entry name" value="Peroxidase"/>
    <property type="match status" value="1"/>
</dbReference>
<feature type="disulfide bond" evidence="17">
    <location>
        <begin position="38"/>
        <end position="118"/>
    </location>
</feature>
<evidence type="ECO:0000256" key="5">
    <source>
        <dbReference type="ARBA" id="ARBA00022559"/>
    </source>
</evidence>
<keyword evidence="5 18" id="KW-0575">Peroxidase</keyword>
<keyword evidence="18" id="KW-0376">Hydrogen peroxide</keyword>
<dbReference type="RefSeq" id="NP_001237377.2">
    <property type="nucleotide sequence ID" value="NM_001250448.2"/>
</dbReference>
<dbReference type="GO" id="GO:0005576">
    <property type="term" value="C:extracellular region"/>
    <property type="evidence" value="ECO:0007669"/>
    <property type="project" value="UniProtKB-SubCell"/>
</dbReference>
<evidence type="ECO:0000256" key="6">
    <source>
        <dbReference type="ARBA" id="ARBA00022617"/>
    </source>
</evidence>
<dbReference type="GO" id="GO:0042744">
    <property type="term" value="P:hydrogen peroxide catabolic process"/>
    <property type="evidence" value="ECO:0007669"/>
    <property type="project" value="UniProtKB-KW"/>
</dbReference>
<evidence type="ECO:0000256" key="2">
    <source>
        <dbReference type="ARBA" id="ARBA00002322"/>
    </source>
</evidence>
<evidence type="ECO:0000256" key="4">
    <source>
        <dbReference type="ARBA" id="ARBA00012313"/>
    </source>
</evidence>
<feature type="binding site" evidence="15">
    <location>
        <position position="75"/>
    </location>
    <ligand>
        <name>Ca(2+)</name>
        <dbReference type="ChEBI" id="CHEBI:29108"/>
        <label>1</label>
    </ligand>
</feature>
<dbReference type="Pfam" id="PF00141">
    <property type="entry name" value="peroxidase"/>
    <property type="match status" value="1"/>
</dbReference>
<comment type="subcellular location">
    <subcellularLocation>
        <location evidence="18">Secreted</location>
    </subcellularLocation>
</comment>
<dbReference type="FunFam" id="1.10.520.10:FF:000009">
    <property type="entry name" value="Peroxidase"/>
    <property type="match status" value="1"/>
</dbReference>
<dbReference type="PROSITE" id="PS50873">
    <property type="entry name" value="PEROXIDASE_4"/>
    <property type="match status" value="1"/>
</dbReference>
<feature type="binding site" evidence="15">
    <location>
        <position position="91"/>
    </location>
    <ligand>
        <name>Ca(2+)</name>
        <dbReference type="ChEBI" id="CHEBI:29108"/>
        <label>1</label>
    </ligand>
</feature>
<dbReference type="PANTHER" id="PTHR31388">
    <property type="entry name" value="PEROXIDASE 72-RELATED"/>
    <property type="match status" value="1"/>
</dbReference>
<dbReference type="InterPro" id="IPR000823">
    <property type="entry name" value="Peroxidase_pln"/>
</dbReference>
<feature type="disulfide bond" evidence="17">
    <location>
        <begin position="124"/>
        <end position="325"/>
    </location>
</feature>
<evidence type="ECO:0000256" key="1">
    <source>
        <dbReference type="ARBA" id="ARBA00000189"/>
    </source>
</evidence>
<feature type="binding site" evidence="15">
    <location>
        <position position="77"/>
    </location>
    <ligand>
        <name>Ca(2+)</name>
        <dbReference type="ChEBI" id="CHEBI:29108"/>
        <label>1</label>
    </ligand>
</feature>
<gene>
    <name evidence="21" type="primary">LOC547499</name>
    <name evidence="20" type="ORF">GLYMA_15G128700</name>
</gene>
<keyword evidence="8 15" id="KW-0106">Calcium</keyword>
<keyword evidence="9 18" id="KW-0560">Oxidoreductase</keyword>
<dbReference type="InterPro" id="IPR002016">
    <property type="entry name" value="Haem_peroxidase"/>
</dbReference>
<evidence type="ECO:0000256" key="16">
    <source>
        <dbReference type="PIRSR" id="PIRSR600823-4"/>
    </source>
</evidence>
<evidence type="ECO:0000256" key="3">
    <source>
        <dbReference type="ARBA" id="ARBA00006873"/>
    </source>
</evidence>
<comment type="cofactor">
    <cofactor evidence="15 18">
        <name>Ca(2+)</name>
        <dbReference type="ChEBI" id="CHEBI:29108"/>
    </cofactor>
    <text evidence="15 18">Binds 2 calcium ions per subunit.</text>
</comment>
<dbReference type="PRINTS" id="PR00458">
    <property type="entry name" value="PEROXIDASE"/>
</dbReference>
<protein>
    <recommendedName>
        <fullName evidence="4 18">Peroxidase</fullName>
        <ecNumber evidence="4 18">1.11.1.7</ecNumber>
    </recommendedName>
</protein>
<comment type="function">
    <text evidence="2">Removal of H(2)O(2), oxidation of toxic reductants, biosynthesis and degradation of lignin, suberization, auxin catabolism, response to environmental stresses such as wounding, pathogen attack and oxidative stress. These functions might be dependent on each isozyme/isoform in each plant tissue.</text>
</comment>
<feature type="signal peptide" evidence="18">
    <location>
        <begin position="1"/>
        <end position="27"/>
    </location>
</feature>
<evidence type="ECO:0000313" key="22">
    <source>
        <dbReference type="Proteomes" id="UP000008827"/>
    </source>
</evidence>
<evidence type="ECO:0000313" key="20">
    <source>
        <dbReference type="EMBL" id="KRH11762.1"/>
    </source>
</evidence>
<feature type="binding site" evidence="14">
    <location>
        <position position="166"/>
    </location>
    <ligand>
        <name>substrate</name>
    </ligand>
</feature>
<dbReference type="EC" id="1.11.1.7" evidence="4 18"/>
<dbReference type="PANTHER" id="PTHR31388:SF203">
    <property type="entry name" value="PEROXIDASE"/>
    <property type="match status" value="1"/>
</dbReference>
<dbReference type="EnsemblPlants" id="KRH11762">
    <property type="protein sequence ID" value="KRH11762"/>
    <property type="gene ID" value="GLYMA_15G128700"/>
</dbReference>
<feature type="binding site" evidence="15">
    <location>
        <position position="79"/>
    </location>
    <ligand>
        <name>Ca(2+)</name>
        <dbReference type="ChEBI" id="CHEBI:29108"/>
        <label>1</label>
    </ligand>
</feature>
<dbReference type="GO" id="GO:0020037">
    <property type="term" value="F:heme binding"/>
    <property type="evidence" value="ECO:0007669"/>
    <property type="project" value="UniProtKB-UniRule"/>
</dbReference>
<feature type="disulfide bond" evidence="17">
    <location>
        <begin position="71"/>
        <end position="76"/>
    </location>
</feature>
<evidence type="ECO:0000256" key="15">
    <source>
        <dbReference type="PIRSR" id="PIRSR600823-3"/>
    </source>
</evidence>
<keyword evidence="18" id="KW-0732">Signal</keyword>
<keyword evidence="22" id="KW-1185">Reference proteome</keyword>
<comment type="similarity">
    <text evidence="18">Belongs to the peroxidase family. Classical plant (class III) peroxidase subfamily.</text>
</comment>
<proteinExistence type="inferred from homology"/>
<evidence type="ECO:0000313" key="21">
    <source>
        <dbReference type="EnsemblPlants" id="KRH11762"/>
    </source>
</evidence>
<feature type="disulfide bond" evidence="17">
    <location>
        <begin position="203"/>
        <end position="235"/>
    </location>
</feature>
<evidence type="ECO:0000256" key="11">
    <source>
        <dbReference type="ARBA" id="ARBA00023157"/>
    </source>
</evidence>
<evidence type="ECO:0000256" key="10">
    <source>
        <dbReference type="ARBA" id="ARBA00023004"/>
    </source>
</evidence>
<comment type="catalytic activity">
    <reaction evidence="1 18">
        <text>2 a phenolic donor + H2O2 = 2 a phenolic radical donor + 2 H2O</text>
        <dbReference type="Rhea" id="RHEA:56136"/>
        <dbReference type="ChEBI" id="CHEBI:15377"/>
        <dbReference type="ChEBI" id="CHEBI:16240"/>
        <dbReference type="ChEBI" id="CHEBI:139520"/>
        <dbReference type="ChEBI" id="CHEBI:139521"/>
        <dbReference type="EC" id="1.11.1.7"/>
    </reaction>
</comment>
<dbReference type="PROSITE" id="PS00435">
    <property type="entry name" value="PEROXIDASE_1"/>
    <property type="match status" value="1"/>
</dbReference>
<dbReference type="STRING" id="3847.A0A0R4J5A2"/>
<sequence>MKSFHLTVTALCCVVVVLGVLPLSLDAQLDPSFYRDTCPRVHSIVREVVRNVSKKDPRMLASLIRLHFHDCFVQGCDASVLLNNTATIESEQQALPNNNSLRGLDVVNDIKTAVEKACPGVVSCADILTLASEISSVLGGGPDWKVPLGRRDSLTANRNLANQNLPAPFFNLSRLKSAFAVQGLDTTDLVALSGAHTFGRAHCNFILDRLYNFSGTGKPDPTLDTTYLQQLRQICPNGGPNNLVNFDPVTPDKIDRVYFSNLQVKKGLLQSDQELFSTPGADTIPIVNRFSSDQKVFFDAFEASMIKMGNIGVLTGKKGEIRKHCNFVNKKSVEVDIASVASEESSTEGMVTSI</sequence>
<dbReference type="OMA" id="ITAMNRM"/>
<dbReference type="CDD" id="cd00693">
    <property type="entry name" value="secretory_peroxidase"/>
    <property type="match status" value="1"/>
</dbReference>
<feature type="domain" description="Plant heme peroxidase family profile" evidence="19">
    <location>
        <begin position="28"/>
        <end position="329"/>
    </location>
</feature>
<dbReference type="Proteomes" id="UP000008827">
    <property type="component" value="Chromosome 15"/>
</dbReference>
<comment type="similarity">
    <text evidence="3">Belongs to the peroxidase family. Ascorbate peroxidase subfamily.</text>
</comment>
<evidence type="ECO:0000259" key="19">
    <source>
        <dbReference type="PROSITE" id="PS50873"/>
    </source>
</evidence>
<feature type="binding site" evidence="15">
    <location>
        <position position="197"/>
    </location>
    <ligand>
        <name>Ca(2+)</name>
        <dbReference type="ChEBI" id="CHEBI:29108"/>
        <label>2</label>
    </ligand>
</feature>
<keyword evidence="7 15" id="KW-0479">Metal-binding</keyword>
<feature type="binding site" evidence="15">
    <location>
        <position position="73"/>
    </location>
    <ligand>
        <name>Ca(2+)</name>
        <dbReference type="ChEBI" id="CHEBI:29108"/>
        <label>1</label>
    </ligand>
</feature>
<evidence type="ECO:0000256" key="12">
    <source>
        <dbReference type="ARBA" id="ARBA00023180"/>
    </source>
</evidence>
<dbReference type="GO" id="GO:0004601">
    <property type="term" value="F:peroxidase activity"/>
    <property type="evidence" value="ECO:0000318"/>
    <property type="project" value="GO_Central"/>
</dbReference>
<organism evidence="20">
    <name type="scientific">Glycine max</name>
    <name type="common">Soybean</name>
    <name type="synonym">Glycine hispida</name>
    <dbReference type="NCBI Taxonomy" id="3847"/>
    <lineage>
        <taxon>Eukaryota</taxon>
        <taxon>Viridiplantae</taxon>
        <taxon>Streptophyta</taxon>
        <taxon>Embryophyta</taxon>
        <taxon>Tracheophyta</taxon>
        <taxon>Spermatophyta</taxon>
        <taxon>Magnoliopsida</taxon>
        <taxon>eudicotyledons</taxon>
        <taxon>Gunneridae</taxon>
        <taxon>Pentapetalae</taxon>
        <taxon>rosids</taxon>
        <taxon>fabids</taxon>
        <taxon>Fabales</taxon>
        <taxon>Fabaceae</taxon>
        <taxon>Papilionoideae</taxon>
        <taxon>50 kb inversion clade</taxon>
        <taxon>NPAAA clade</taxon>
        <taxon>indigoferoid/millettioid clade</taxon>
        <taxon>Phaseoleae</taxon>
        <taxon>Glycine</taxon>
        <taxon>Glycine subgen. Soja</taxon>
    </lineage>
</organism>
<dbReference type="GO" id="GO:0046872">
    <property type="term" value="F:metal ion binding"/>
    <property type="evidence" value="ECO:0007669"/>
    <property type="project" value="UniProtKB-UniRule"/>
</dbReference>
<dbReference type="Gene3D" id="1.10.520.10">
    <property type="match status" value="1"/>
</dbReference>
<feature type="chain" id="PRO_5014484200" description="Peroxidase" evidence="18">
    <location>
        <begin position="28"/>
        <end position="354"/>
    </location>
</feature>
<comment type="cofactor">
    <cofactor evidence="15 18">
        <name>heme b</name>
        <dbReference type="ChEBI" id="CHEBI:60344"/>
    </cofactor>
    <text evidence="15 18">Binds 1 heme b (iron(II)-protoporphyrin IX) group per subunit.</text>
</comment>
<dbReference type="eggNOG" id="ENOG502QVXS">
    <property type="taxonomic scope" value="Eukaryota"/>
</dbReference>
<feature type="binding site" evidence="15">
    <location>
        <position position="250"/>
    </location>
    <ligand>
        <name>Ca(2+)</name>
        <dbReference type="ChEBI" id="CHEBI:29108"/>
        <label>2</label>
    </ligand>
</feature>
<keyword evidence="12" id="KW-0325">Glycoprotein</keyword>
<feature type="active site" description="Proton acceptor" evidence="13">
    <location>
        <position position="69"/>
    </location>
</feature>
<accession>A0A0R4J5A2</accession>
<dbReference type="InterPro" id="IPR033905">
    <property type="entry name" value="Secretory_peroxidase"/>
</dbReference>
<evidence type="ECO:0000256" key="7">
    <source>
        <dbReference type="ARBA" id="ARBA00022723"/>
    </source>
</evidence>
<dbReference type="InterPro" id="IPR010255">
    <property type="entry name" value="Haem_peroxidase_sf"/>
</dbReference>